<comment type="similarity">
    <text evidence="1">Belongs to the metallo-dependent hydrolases superfamily. ACMSD family.</text>
</comment>
<dbReference type="RefSeq" id="XP_020121190.1">
    <property type="nucleotide sequence ID" value="XM_020265630.1"/>
</dbReference>
<dbReference type="OrthoDB" id="2832284at2759"/>
<dbReference type="STRING" id="1441469.A0A225AZD0"/>
<evidence type="ECO:0000256" key="8">
    <source>
        <dbReference type="PROSITE-ProRule" id="PRU00042"/>
    </source>
</evidence>
<evidence type="ECO:0000256" key="1">
    <source>
        <dbReference type="ARBA" id="ARBA00005871"/>
    </source>
</evidence>
<sequence>MVNRRGPRKQRVCPWCSQNFTKDEHLARHIRSHTKERPFSCSACNKSFTRHSQRSAIGEHSNRGSHLDVGLSTSSLTQSTPSVQESQPPNSLSCDYEPLGLGEISSWVGLNPAQPMDNSNHVELAPNSLDRLEATDIGAANPWAISARHQIPGWMVSEDFDMSALNAYIPSSGAYLDTQIWPMNSGRASQMENNVIIGSPSDMIPQPREEYIRQQWFTFIGPEQSGHITPETPNEPTSVDESYREGLSRELQQRINNEPLPSTDFLWESYLVRGAPDALAMTQAILIGQTFGMLSGNPRHLVLVQMFHGTVIAWARRQNIFDRVTSIDVSPASVKSDLEGSWRRWIHNEEKRRVAAGLRIYDGELAELFMTEPFLRSSPSRESPVATDDLWTAQTSTEWAHIVEERSRLGSAQLAYGQDLDNSISGISSPHYSSFALYSLLGRKISYIMDQESVQQPPKEVIPSLILIYNDCLRQQTQPDDFSLGALWHSIFILLHCNMDKFECAIGREGFDKAQENRLYATRWASSMDGHRCAIHAALILQRLQRIPVGQEPAIHVPRVLYRACLVCMSKGPKILECALSYECCRLSTSWVADNFIPTNTSFFMRMEFEERIDVHAHALPPFYREACINAGHAQPDGMPKLPDWDVESHLSLMKKLNISKSILSISSPGSHLTEGNNEAARSLTRSCNNYMADLVSVYPSQLGYWASLPLPDVEGSLEEIAHTSGKANGVTLKTNYYGIYLGDNKFDAIFEELNRRHAKVFIHPTTPCVRQHTRKDGRSMETVAATPLTQFANPIFEFMFDTARALMNLFISGTIARCPNVTFITPHAGGALLPMIERFTSLGRMIGGPGQDLSSQIIKDTFARQFYFDLAGFPFPDQVRELLLYVKTDRLLYGSDYPFTPEKFVLDLAGIMKKEMGGMWKEEERTMILLGNARRLLS</sequence>
<dbReference type="PROSITE" id="PS50157">
    <property type="entry name" value="ZINC_FINGER_C2H2_2"/>
    <property type="match status" value="1"/>
</dbReference>
<evidence type="ECO:0000256" key="2">
    <source>
        <dbReference type="ARBA" id="ARBA00022723"/>
    </source>
</evidence>
<dbReference type="Pfam" id="PF04909">
    <property type="entry name" value="Amidohydro_2"/>
    <property type="match status" value="1"/>
</dbReference>
<dbReference type="InterPro" id="IPR036236">
    <property type="entry name" value="Znf_C2H2_sf"/>
</dbReference>
<evidence type="ECO:0000256" key="3">
    <source>
        <dbReference type="ARBA" id="ARBA00022793"/>
    </source>
</evidence>
<dbReference type="Gene3D" id="3.30.160.60">
    <property type="entry name" value="Classic Zinc Finger"/>
    <property type="match status" value="2"/>
</dbReference>
<keyword evidence="2" id="KW-0479">Metal-binding</keyword>
<feature type="compositionally biased region" description="Polar residues" evidence="10">
    <location>
        <begin position="83"/>
        <end position="93"/>
    </location>
</feature>
<dbReference type="GO" id="GO:0019748">
    <property type="term" value="P:secondary metabolic process"/>
    <property type="evidence" value="ECO:0007669"/>
    <property type="project" value="TreeGrafter"/>
</dbReference>
<dbReference type="Proteomes" id="UP000214365">
    <property type="component" value="Unassembled WGS sequence"/>
</dbReference>
<protein>
    <recommendedName>
        <fullName evidence="7">6-methylsalicylate decarboxylase</fullName>
        <ecNumber evidence="7">4.1.1.52</ecNumber>
    </recommendedName>
</protein>
<evidence type="ECO:0000259" key="11">
    <source>
        <dbReference type="PROSITE" id="PS50157"/>
    </source>
</evidence>
<evidence type="ECO:0000256" key="5">
    <source>
        <dbReference type="ARBA" id="ARBA00023239"/>
    </source>
</evidence>
<dbReference type="EMBL" id="LFMY01000004">
    <property type="protein sequence ID" value="OKL61069.1"/>
    <property type="molecule type" value="Genomic_DNA"/>
</dbReference>
<dbReference type="SUPFAM" id="SSF51556">
    <property type="entry name" value="Metallo-dependent hydrolases"/>
    <property type="match status" value="1"/>
</dbReference>
<reference evidence="12 13" key="1">
    <citation type="submission" date="2015-06" db="EMBL/GenBank/DDBJ databases">
        <title>Talaromyces atroroseus IBT 11181 draft genome.</title>
        <authorList>
            <person name="Rasmussen K.B."/>
            <person name="Rasmussen S."/>
            <person name="Petersen B."/>
            <person name="Sicheritz-Ponten T."/>
            <person name="Mortensen U.H."/>
            <person name="Thrane U."/>
        </authorList>
    </citation>
    <scope>NUCLEOTIDE SEQUENCE [LARGE SCALE GENOMIC DNA]</scope>
    <source>
        <strain evidence="12 13">IBT 11181</strain>
    </source>
</reference>
<dbReference type="PANTHER" id="PTHR21240">
    <property type="entry name" value="2-AMINO-3-CARBOXYLMUCONATE-6-SEMIALDEHYDE DECARBOXYLASE"/>
    <property type="match status" value="1"/>
</dbReference>
<comment type="caution">
    <text evidence="12">The sequence shown here is derived from an EMBL/GenBank/DDBJ whole genome shotgun (WGS) entry which is preliminary data.</text>
</comment>
<feature type="domain" description="C2H2-type" evidence="11">
    <location>
        <begin position="11"/>
        <end position="38"/>
    </location>
</feature>
<evidence type="ECO:0000256" key="4">
    <source>
        <dbReference type="ARBA" id="ARBA00022833"/>
    </source>
</evidence>
<dbReference type="InterPro" id="IPR032466">
    <property type="entry name" value="Metal_Hydrolase"/>
</dbReference>
<dbReference type="GO" id="GO:0008270">
    <property type="term" value="F:zinc ion binding"/>
    <property type="evidence" value="ECO:0007669"/>
    <property type="project" value="UniProtKB-KW"/>
</dbReference>
<name>A0A225AZD0_TALAT</name>
<evidence type="ECO:0000256" key="6">
    <source>
        <dbReference type="ARBA" id="ARBA00036832"/>
    </source>
</evidence>
<keyword evidence="5 9" id="KW-0456">Lyase</keyword>
<dbReference type="InterPro" id="IPR032465">
    <property type="entry name" value="ACMSD"/>
</dbReference>
<dbReference type="Gene3D" id="3.20.20.140">
    <property type="entry name" value="Metal-dependent hydrolases"/>
    <property type="match status" value="1"/>
</dbReference>
<dbReference type="AlphaFoldDB" id="A0A225AZD0"/>
<keyword evidence="4" id="KW-0862">Zinc</keyword>
<evidence type="ECO:0000313" key="12">
    <source>
        <dbReference type="EMBL" id="OKL61069.1"/>
    </source>
</evidence>
<evidence type="ECO:0000256" key="10">
    <source>
        <dbReference type="SAM" id="MobiDB-lite"/>
    </source>
</evidence>
<evidence type="ECO:0000256" key="7">
    <source>
        <dbReference type="ARBA" id="ARBA00038889"/>
    </source>
</evidence>
<dbReference type="GO" id="GO:0047596">
    <property type="term" value="F:6-methylsalicylate decarboxylase activity"/>
    <property type="evidence" value="ECO:0007669"/>
    <property type="project" value="UniProtKB-EC"/>
</dbReference>
<keyword evidence="13" id="KW-1185">Reference proteome</keyword>
<dbReference type="GO" id="GO:0005829">
    <property type="term" value="C:cytosol"/>
    <property type="evidence" value="ECO:0007669"/>
    <property type="project" value="TreeGrafter"/>
</dbReference>
<gene>
    <name evidence="12" type="ORF">UA08_03341</name>
</gene>
<dbReference type="GeneID" id="31003096"/>
<comment type="catalytic activity">
    <reaction evidence="6">
        <text>6-methylsalicylate + H(+) = 3-methylphenol + CO2</text>
        <dbReference type="Rhea" id="RHEA:23112"/>
        <dbReference type="ChEBI" id="CHEBI:15378"/>
        <dbReference type="ChEBI" id="CHEBI:16526"/>
        <dbReference type="ChEBI" id="CHEBI:17231"/>
        <dbReference type="ChEBI" id="CHEBI:36658"/>
        <dbReference type="EC" id="4.1.1.52"/>
    </reaction>
    <physiologicalReaction direction="left-to-right" evidence="6">
        <dbReference type="Rhea" id="RHEA:23113"/>
    </physiologicalReaction>
</comment>
<organism evidence="12 13">
    <name type="scientific">Talaromyces atroroseus</name>
    <dbReference type="NCBI Taxonomy" id="1441469"/>
    <lineage>
        <taxon>Eukaryota</taxon>
        <taxon>Fungi</taxon>
        <taxon>Dikarya</taxon>
        <taxon>Ascomycota</taxon>
        <taxon>Pezizomycotina</taxon>
        <taxon>Eurotiomycetes</taxon>
        <taxon>Eurotiomycetidae</taxon>
        <taxon>Eurotiales</taxon>
        <taxon>Trichocomaceae</taxon>
        <taxon>Talaromyces</taxon>
        <taxon>Talaromyces sect. Trachyspermi</taxon>
    </lineage>
</organism>
<evidence type="ECO:0000256" key="9">
    <source>
        <dbReference type="RuleBase" id="RU366045"/>
    </source>
</evidence>
<feature type="region of interest" description="Disordered" evidence="10">
    <location>
        <begin position="52"/>
        <end position="94"/>
    </location>
</feature>
<dbReference type="InterPro" id="IPR006680">
    <property type="entry name" value="Amidohydro-rel"/>
</dbReference>
<evidence type="ECO:0000313" key="13">
    <source>
        <dbReference type="Proteomes" id="UP000214365"/>
    </source>
</evidence>
<dbReference type="EC" id="4.1.1.52" evidence="7"/>
<feature type="compositionally biased region" description="Low complexity" evidence="10">
    <location>
        <begin position="71"/>
        <end position="82"/>
    </location>
</feature>
<dbReference type="InterPro" id="IPR013087">
    <property type="entry name" value="Znf_C2H2_type"/>
</dbReference>
<keyword evidence="8" id="KW-0863">Zinc-finger</keyword>
<dbReference type="PROSITE" id="PS00028">
    <property type="entry name" value="ZINC_FINGER_C2H2_1"/>
    <property type="match status" value="1"/>
</dbReference>
<proteinExistence type="inferred from homology"/>
<dbReference type="GO" id="GO:0016787">
    <property type="term" value="F:hydrolase activity"/>
    <property type="evidence" value="ECO:0007669"/>
    <property type="project" value="InterPro"/>
</dbReference>
<dbReference type="PANTHER" id="PTHR21240:SF29">
    <property type="entry name" value="AMIDOHYDROLASE-RELATED DOMAIN-CONTAINING PROTEIN"/>
    <property type="match status" value="1"/>
</dbReference>
<accession>A0A225AZD0</accession>
<dbReference type="SUPFAM" id="SSF57667">
    <property type="entry name" value="beta-beta-alpha zinc fingers"/>
    <property type="match status" value="1"/>
</dbReference>
<keyword evidence="3 9" id="KW-0210">Decarboxylase</keyword>